<evidence type="ECO:0000256" key="1">
    <source>
        <dbReference type="SAM" id="MobiDB-lite"/>
    </source>
</evidence>
<keyword evidence="3" id="KW-1185">Reference proteome</keyword>
<dbReference type="Proteomes" id="UP000784294">
    <property type="component" value="Unassembled WGS sequence"/>
</dbReference>
<feature type="region of interest" description="Disordered" evidence="1">
    <location>
        <begin position="50"/>
        <end position="82"/>
    </location>
</feature>
<dbReference type="AlphaFoldDB" id="A0A3S5AZJ7"/>
<evidence type="ECO:0000313" key="3">
    <source>
        <dbReference type="Proteomes" id="UP000784294"/>
    </source>
</evidence>
<proteinExistence type="predicted"/>
<name>A0A3S5AZJ7_9PLAT</name>
<gene>
    <name evidence="2" type="ORF">PXEA_LOCUS29640</name>
</gene>
<accession>A0A3S5AZJ7</accession>
<reference evidence="2" key="1">
    <citation type="submission" date="2018-11" db="EMBL/GenBank/DDBJ databases">
        <authorList>
            <consortium name="Pathogen Informatics"/>
        </authorList>
    </citation>
    <scope>NUCLEOTIDE SEQUENCE</scope>
</reference>
<evidence type="ECO:0000313" key="2">
    <source>
        <dbReference type="EMBL" id="VEL36200.1"/>
    </source>
</evidence>
<dbReference type="EMBL" id="CAAALY010251642">
    <property type="protein sequence ID" value="VEL36200.1"/>
    <property type="molecule type" value="Genomic_DNA"/>
</dbReference>
<sequence>MIRIFIYRDYLRDLVEGSNLYINLLSSHVGNSHGHFIILQQRRRRRLKEARQRRINQAEAKRLARERAKRRAEESSETDVERTNRLCQLWSDSLLDELIQGLLTRQQKLVSSIHL</sequence>
<protein>
    <submittedName>
        <fullName evidence="2">Uncharacterized protein</fullName>
    </submittedName>
</protein>
<comment type="caution">
    <text evidence="2">The sequence shown here is derived from an EMBL/GenBank/DDBJ whole genome shotgun (WGS) entry which is preliminary data.</text>
</comment>
<organism evidence="2 3">
    <name type="scientific">Protopolystoma xenopodis</name>
    <dbReference type="NCBI Taxonomy" id="117903"/>
    <lineage>
        <taxon>Eukaryota</taxon>
        <taxon>Metazoa</taxon>
        <taxon>Spiralia</taxon>
        <taxon>Lophotrochozoa</taxon>
        <taxon>Platyhelminthes</taxon>
        <taxon>Monogenea</taxon>
        <taxon>Polyopisthocotylea</taxon>
        <taxon>Polystomatidea</taxon>
        <taxon>Polystomatidae</taxon>
        <taxon>Protopolystoma</taxon>
    </lineage>
</organism>
<feature type="compositionally biased region" description="Basic and acidic residues" evidence="1">
    <location>
        <begin position="59"/>
        <end position="82"/>
    </location>
</feature>